<accession>A0ABR7QIA2</accession>
<dbReference type="Proteomes" id="UP000618952">
    <property type="component" value="Unassembled WGS sequence"/>
</dbReference>
<comment type="caution">
    <text evidence="1">The sequence shown here is derived from an EMBL/GenBank/DDBJ whole genome shotgun (WGS) entry which is preliminary data.</text>
</comment>
<organism evidence="1 2">
    <name type="scientific">Arenibacter arenosicollis</name>
    <dbReference type="NCBI Taxonomy" id="2762274"/>
    <lineage>
        <taxon>Bacteria</taxon>
        <taxon>Pseudomonadati</taxon>
        <taxon>Bacteroidota</taxon>
        <taxon>Flavobacteriia</taxon>
        <taxon>Flavobacteriales</taxon>
        <taxon>Flavobacteriaceae</taxon>
        <taxon>Arenibacter</taxon>
    </lineage>
</organism>
<gene>
    <name evidence="1" type="ORF">H4O18_02820</name>
</gene>
<dbReference type="InterPro" id="IPR036116">
    <property type="entry name" value="FN3_sf"/>
</dbReference>
<dbReference type="InterPro" id="IPR013783">
    <property type="entry name" value="Ig-like_fold"/>
</dbReference>
<protein>
    <submittedName>
        <fullName evidence="1">Fibronectin type III domain-containing protein</fullName>
    </submittedName>
</protein>
<dbReference type="RefSeq" id="WP_187581572.1">
    <property type="nucleotide sequence ID" value="NZ_JACLHY010000001.1"/>
</dbReference>
<sequence length="435" mass="49135">MKFKNSCFVIFVCSFLNCKTDDTIEESEEICLRNVEIGLETLTANSVTIKWLETQGFASNYEYGEKGFTLGTGIKGNTSDESVTLENLKPDTIYDFYLKSICTAVIMGEFTTNPYTFTTLTCYELNTDNLGFMGYVENGYFNAFWIPDRNADEWQVAMLLSGTDNPVEAQIYTIESNVNRFDFPDIEPFVEYTFFVRGKCGDTFGDWETKNINTDDENLTSPCIIANTTIVNNDGYDITFYLANQTNYIVEIVEERKEKGSGLVFERDSNSSFNIKKQTFHNEYAEYVKAATNYDVFVRVECGSSFSEYTKVLSFKSPVNNAAFLTEGVVNGEELQLSWLRDYGFNDSYCQPYDEVVYEIEYGPQGFKEGEGILIDTEGVPKGGDYGYNLPLIALAPSVTYEFSIRTIVNVKSVGEWNSSHCNNSGIGRLVFTAL</sequence>
<proteinExistence type="predicted"/>
<reference evidence="1 2" key="1">
    <citation type="submission" date="2020-08" db="EMBL/GenBank/DDBJ databases">
        <title>Arenibacter gaetbuli sp. nov., isolated from a sand dune.</title>
        <authorList>
            <person name="Park S."/>
            <person name="Yoon J.-H."/>
        </authorList>
    </citation>
    <scope>NUCLEOTIDE SEQUENCE [LARGE SCALE GENOMIC DNA]</scope>
    <source>
        <strain evidence="1 2">BSSL-BM3</strain>
    </source>
</reference>
<dbReference type="SUPFAM" id="SSF49265">
    <property type="entry name" value="Fibronectin type III"/>
    <property type="match status" value="1"/>
</dbReference>
<dbReference type="EMBL" id="JACLHY010000001">
    <property type="protein sequence ID" value="MBC8766916.1"/>
    <property type="molecule type" value="Genomic_DNA"/>
</dbReference>
<dbReference type="InterPro" id="IPR003961">
    <property type="entry name" value="FN3_dom"/>
</dbReference>
<evidence type="ECO:0000313" key="1">
    <source>
        <dbReference type="EMBL" id="MBC8766916.1"/>
    </source>
</evidence>
<evidence type="ECO:0000313" key="2">
    <source>
        <dbReference type="Proteomes" id="UP000618952"/>
    </source>
</evidence>
<dbReference type="CDD" id="cd00063">
    <property type="entry name" value="FN3"/>
    <property type="match status" value="1"/>
</dbReference>
<dbReference type="Gene3D" id="2.60.40.10">
    <property type="entry name" value="Immunoglobulins"/>
    <property type="match status" value="1"/>
</dbReference>
<keyword evidence="2" id="KW-1185">Reference proteome</keyword>
<name>A0ABR7QIA2_9FLAO</name>